<evidence type="ECO:0000256" key="1">
    <source>
        <dbReference type="ARBA" id="ARBA00004123"/>
    </source>
</evidence>
<dbReference type="SUPFAM" id="SSF57701">
    <property type="entry name" value="Zn2/Cys6 DNA-binding domain"/>
    <property type="match status" value="1"/>
</dbReference>
<feature type="region of interest" description="Disordered" evidence="6">
    <location>
        <begin position="84"/>
        <end position="146"/>
    </location>
</feature>
<organism evidence="8 9">
    <name type="scientific">Penicillium coprophilum</name>
    <dbReference type="NCBI Taxonomy" id="36646"/>
    <lineage>
        <taxon>Eukaryota</taxon>
        <taxon>Fungi</taxon>
        <taxon>Dikarya</taxon>
        <taxon>Ascomycota</taxon>
        <taxon>Pezizomycotina</taxon>
        <taxon>Eurotiomycetes</taxon>
        <taxon>Eurotiomycetidae</taxon>
        <taxon>Eurotiales</taxon>
        <taxon>Aspergillaceae</taxon>
        <taxon>Penicillium</taxon>
    </lineage>
</organism>
<dbReference type="STRING" id="36646.A0A1V6U9V3"/>
<evidence type="ECO:0000256" key="2">
    <source>
        <dbReference type="ARBA" id="ARBA00023015"/>
    </source>
</evidence>
<dbReference type="CDD" id="cd00067">
    <property type="entry name" value="GAL4"/>
    <property type="match status" value="1"/>
</dbReference>
<keyword evidence="9" id="KW-1185">Reference proteome</keyword>
<dbReference type="GO" id="GO:0008270">
    <property type="term" value="F:zinc ion binding"/>
    <property type="evidence" value="ECO:0007669"/>
    <property type="project" value="InterPro"/>
</dbReference>
<dbReference type="SMART" id="SM00066">
    <property type="entry name" value="GAL4"/>
    <property type="match status" value="1"/>
</dbReference>
<feature type="domain" description="Zn(2)-C6 fungal-type" evidence="7">
    <location>
        <begin position="6"/>
        <end position="36"/>
    </location>
</feature>
<protein>
    <recommendedName>
        <fullName evidence="7">Zn(2)-C6 fungal-type domain-containing protein</fullName>
    </recommendedName>
</protein>
<evidence type="ECO:0000313" key="9">
    <source>
        <dbReference type="Proteomes" id="UP000191500"/>
    </source>
</evidence>
<dbReference type="PANTHER" id="PTHR37534">
    <property type="entry name" value="TRANSCRIPTIONAL ACTIVATOR PROTEIN UGA3"/>
    <property type="match status" value="1"/>
</dbReference>
<dbReference type="PROSITE" id="PS00463">
    <property type="entry name" value="ZN2_CY6_FUNGAL_1"/>
    <property type="match status" value="1"/>
</dbReference>
<keyword evidence="4" id="KW-0804">Transcription</keyword>
<keyword evidence="2" id="KW-0805">Transcription regulation</keyword>
<dbReference type="InterPro" id="IPR021858">
    <property type="entry name" value="Fun_TF"/>
</dbReference>
<accession>A0A1V6U9V3</accession>
<comment type="caution">
    <text evidence="8">The sequence shown here is derived from an EMBL/GenBank/DDBJ whole genome shotgun (WGS) entry which is preliminary data.</text>
</comment>
<dbReference type="EMBL" id="MDDG01000016">
    <property type="protein sequence ID" value="OQE34633.1"/>
    <property type="molecule type" value="Genomic_DNA"/>
</dbReference>
<dbReference type="AlphaFoldDB" id="A0A1V6U9V3"/>
<dbReference type="PANTHER" id="PTHR37534:SF25">
    <property type="entry name" value="ZN(II)2CYS6 TRANSCRIPTION FACTOR (EUROFUNG)"/>
    <property type="match status" value="1"/>
</dbReference>
<keyword evidence="5" id="KW-0539">Nucleus</keyword>
<evidence type="ECO:0000259" key="7">
    <source>
        <dbReference type="PROSITE" id="PS00463"/>
    </source>
</evidence>
<reference evidence="9" key="1">
    <citation type="journal article" date="2017" name="Nat. Microbiol.">
        <title>Global analysis of biosynthetic gene clusters reveals vast potential of secondary metabolite production in Penicillium species.</title>
        <authorList>
            <person name="Nielsen J.C."/>
            <person name="Grijseels S."/>
            <person name="Prigent S."/>
            <person name="Ji B."/>
            <person name="Dainat J."/>
            <person name="Nielsen K.F."/>
            <person name="Frisvad J.C."/>
            <person name="Workman M."/>
            <person name="Nielsen J."/>
        </authorList>
    </citation>
    <scope>NUCLEOTIDE SEQUENCE [LARGE SCALE GENOMIC DNA]</scope>
    <source>
        <strain evidence="9">IBT 31321</strain>
    </source>
</reference>
<sequence>MRVPRGCGRCRHRHIRCVVPTGASTCTPCLRLGRACHLDPRFQFKSVHHVYQRKNGAPFRFELNWGKEQVWVDVSQPVTFVLESSDGSAGGGDDALEQYNSPTPEQVLHGPREWTQDLQSEDTYRDQAPSPLYRNRSRQDSTNSSLSLMPGNGTILTLREASLMRYFIQKLAPWADVCDIHSHFSTEVPRRALENTMVLQAILALSARHDAILANDSDWEASAYHGQCLQILIAALDQAETNCDENMLITVVILRIYEELENKTDQKFHLLGSNRLVNLVTSSASSGGLAEAVSWQFLRQAIYASVVQYQPLQLDMQNYKRSSMFHRDDDAACANRIIYHCARILKLCCDASAHIVRQDTWHQISDSVKEWNQTKPATWQPIRYQASSVAAGRPFPEVWMISPPAVVGMQYYHSACIFLTLSESQSLDMTDYERARSRRVKEKIIAGHLIVVIGLSLSNESVENAYFMASHLLHRFGYCLRNVVEQEGSLQFLTRVEKVLGWRTSWMMRELEHQWTELAAFDSWDP</sequence>
<dbReference type="Gene3D" id="4.10.240.10">
    <property type="entry name" value="Zn(2)-C6 fungal-type DNA-binding domain"/>
    <property type="match status" value="1"/>
</dbReference>
<evidence type="ECO:0000313" key="8">
    <source>
        <dbReference type="EMBL" id="OQE34633.1"/>
    </source>
</evidence>
<evidence type="ECO:0000256" key="4">
    <source>
        <dbReference type="ARBA" id="ARBA00023163"/>
    </source>
</evidence>
<evidence type="ECO:0000256" key="5">
    <source>
        <dbReference type="ARBA" id="ARBA00023242"/>
    </source>
</evidence>
<dbReference type="GO" id="GO:0045944">
    <property type="term" value="P:positive regulation of transcription by RNA polymerase II"/>
    <property type="evidence" value="ECO:0007669"/>
    <property type="project" value="TreeGrafter"/>
</dbReference>
<name>A0A1V6U9V3_9EURO</name>
<evidence type="ECO:0000256" key="6">
    <source>
        <dbReference type="SAM" id="MobiDB-lite"/>
    </source>
</evidence>
<proteinExistence type="predicted"/>
<dbReference type="Proteomes" id="UP000191500">
    <property type="component" value="Unassembled WGS sequence"/>
</dbReference>
<gene>
    <name evidence="8" type="ORF">PENCOP_c016G00735</name>
</gene>
<dbReference type="InterPro" id="IPR001138">
    <property type="entry name" value="Zn2Cys6_DnaBD"/>
</dbReference>
<evidence type="ECO:0000256" key="3">
    <source>
        <dbReference type="ARBA" id="ARBA00023125"/>
    </source>
</evidence>
<dbReference type="Pfam" id="PF11951">
    <property type="entry name" value="Fungal_trans_2"/>
    <property type="match status" value="1"/>
</dbReference>
<dbReference type="GO" id="GO:0000981">
    <property type="term" value="F:DNA-binding transcription factor activity, RNA polymerase II-specific"/>
    <property type="evidence" value="ECO:0007669"/>
    <property type="project" value="InterPro"/>
</dbReference>
<dbReference type="GO" id="GO:0000976">
    <property type="term" value="F:transcription cis-regulatory region binding"/>
    <property type="evidence" value="ECO:0007669"/>
    <property type="project" value="TreeGrafter"/>
</dbReference>
<dbReference type="InterPro" id="IPR036864">
    <property type="entry name" value="Zn2-C6_fun-type_DNA-bd_sf"/>
</dbReference>
<comment type="subcellular location">
    <subcellularLocation>
        <location evidence="1">Nucleus</location>
    </subcellularLocation>
</comment>
<dbReference type="GO" id="GO:0005634">
    <property type="term" value="C:nucleus"/>
    <property type="evidence" value="ECO:0007669"/>
    <property type="project" value="UniProtKB-SubCell"/>
</dbReference>
<keyword evidence="3" id="KW-0238">DNA-binding</keyword>